<dbReference type="Gene3D" id="3.10.310.30">
    <property type="match status" value="1"/>
</dbReference>
<dbReference type="AlphaFoldDB" id="A0A251PGH5"/>
<reference evidence="1 2" key="1">
    <citation type="journal article" date="2013" name="Nat. Genet.">
        <title>The high-quality draft genome of peach (Prunus persica) identifies unique patterns of genetic diversity, domestication and genome evolution.</title>
        <authorList>
            <consortium name="International Peach Genome Initiative"/>
            <person name="Verde I."/>
            <person name="Abbott A.G."/>
            <person name="Scalabrin S."/>
            <person name="Jung S."/>
            <person name="Shu S."/>
            <person name="Marroni F."/>
            <person name="Zhebentyayeva T."/>
            <person name="Dettori M.T."/>
            <person name="Grimwood J."/>
            <person name="Cattonaro F."/>
            <person name="Zuccolo A."/>
            <person name="Rossini L."/>
            <person name="Jenkins J."/>
            <person name="Vendramin E."/>
            <person name="Meisel L.A."/>
            <person name="Decroocq V."/>
            <person name="Sosinski B."/>
            <person name="Prochnik S."/>
            <person name="Mitros T."/>
            <person name="Policriti A."/>
            <person name="Cipriani G."/>
            <person name="Dondini L."/>
            <person name="Ficklin S."/>
            <person name="Goodstein D.M."/>
            <person name="Xuan P."/>
            <person name="Del Fabbro C."/>
            <person name="Aramini V."/>
            <person name="Copetti D."/>
            <person name="Gonzalez S."/>
            <person name="Horner D.S."/>
            <person name="Falchi R."/>
            <person name="Lucas S."/>
            <person name="Mica E."/>
            <person name="Maldonado J."/>
            <person name="Lazzari B."/>
            <person name="Bielenberg D."/>
            <person name="Pirona R."/>
            <person name="Miculan M."/>
            <person name="Barakat A."/>
            <person name="Testolin R."/>
            <person name="Stella A."/>
            <person name="Tartarini S."/>
            <person name="Tonutti P."/>
            <person name="Arus P."/>
            <person name="Orellana A."/>
            <person name="Wells C."/>
            <person name="Main D."/>
            <person name="Vizzotto G."/>
            <person name="Silva H."/>
            <person name="Salamini F."/>
            <person name="Schmutz J."/>
            <person name="Morgante M."/>
            <person name="Rokhsar D.S."/>
        </authorList>
    </citation>
    <scope>NUCLEOTIDE SEQUENCE [LARGE SCALE GENOMIC DNA]</scope>
    <source>
        <strain evidence="2">cv. Nemared</strain>
    </source>
</reference>
<dbReference type="Proteomes" id="UP000006882">
    <property type="component" value="Chromosome G5"/>
</dbReference>
<organism evidence="1 2">
    <name type="scientific">Prunus persica</name>
    <name type="common">Peach</name>
    <name type="synonym">Amygdalus persica</name>
    <dbReference type="NCBI Taxonomy" id="3760"/>
    <lineage>
        <taxon>Eukaryota</taxon>
        <taxon>Viridiplantae</taxon>
        <taxon>Streptophyta</taxon>
        <taxon>Embryophyta</taxon>
        <taxon>Tracheophyta</taxon>
        <taxon>Spermatophyta</taxon>
        <taxon>Magnoliopsida</taxon>
        <taxon>eudicotyledons</taxon>
        <taxon>Gunneridae</taxon>
        <taxon>Pentapetalae</taxon>
        <taxon>rosids</taxon>
        <taxon>fabids</taxon>
        <taxon>Rosales</taxon>
        <taxon>Rosaceae</taxon>
        <taxon>Amygdaloideae</taxon>
        <taxon>Amygdaleae</taxon>
        <taxon>Prunus</taxon>
    </lineage>
</organism>
<dbReference type="PANTHER" id="PTHR46922:SF4">
    <property type="entry name" value="DHHA1 DOMAIN PROTEIN"/>
    <property type="match status" value="1"/>
</dbReference>
<sequence length="289" mass="31936">MSCAAAACRSARTMKAAVLYHYPCPDGAFAALAAHLYFSAMSMEELLFFPNTVYSPITPQHLPLHQIDRLYLLDFVGPPGFVQEISSRVPSVVVLDHHKTALETTRIGENVTGVLDMNRSGATIAFDYFKSKIDGDSGNKNEAVVAQFDRVRRLFEYVEDGDLWRWSLPNSKAFSSGLKDLNFQYDVGLNPSLFQQAVNADSISELRSELGHQLATKSRSLNLRGIGAVVYRVPELENDQMLKISLRSVDTEDTTPISQEFGGGGHQSASSFMLGSAEFEQWKIGFVAL</sequence>
<accession>A0A251PGH5</accession>
<gene>
    <name evidence="1" type="ORF">PRUPE_5G241200</name>
</gene>
<evidence type="ECO:0000313" key="2">
    <source>
        <dbReference type="Proteomes" id="UP000006882"/>
    </source>
</evidence>
<protein>
    <recommendedName>
        <fullName evidence="3">DHHA1 domain-containing protein</fullName>
    </recommendedName>
</protein>
<proteinExistence type="predicted"/>
<dbReference type="SUPFAM" id="SSF64182">
    <property type="entry name" value="DHH phosphoesterases"/>
    <property type="match status" value="1"/>
</dbReference>
<evidence type="ECO:0000313" key="1">
    <source>
        <dbReference type="EMBL" id="ONI09495.1"/>
    </source>
</evidence>
<dbReference type="InterPro" id="IPR038763">
    <property type="entry name" value="DHH_sf"/>
</dbReference>
<keyword evidence="2" id="KW-1185">Reference proteome</keyword>
<evidence type="ECO:0008006" key="3">
    <source>
        <dbReference type="Google" id="ProtNLM"/>
    </source>
</evidence>
<dbReference type="Gramene" id="ONI09495">
    <property type="protein sequence ID" value="ONI09495"/>
    <property type="gene ID" value="PRUPE_5G241200"/>
</dbReference>
<dbReference type="PANTHER" id="PTHR46922">
    <property type="entry name" value="DHHA1 DOMAIN PROTEIN"/>
    <property type="match status" value="1"/>
</dbReference>
<dbReference type="EMBL" id="CM007655">
    <property type="protein sequence ID" value="ONI09495.1"/>
    <property type="molecule type" value="Genomic_DNA"/>
</dbReference>
<name>A0A251PGH5_PRUPE</name>